<gene>
    <name evidence="3" type="ORF">NQ314_017870</name>
</gene>
<organism evidence="3 4">
    <name type="scientific">Rhamnusium bicolor</name>
    <dbReference type="NCBI Taxonomy" id="1586634"/>
    <lineage>
        <taxon>Eukaryota</taxon>
        <taxon>Metazoa</taxon>
        <taxon>Ecdysozoa</taxon>
        <taxon>Arthropoda</taxon>
        <taxon>Hexapoda</taxon>
        <taxon>Insecta</taxon>
        <taxon>Pterygota</taxon>
        <taxon>Neoptera</taxon>
        <taxon>Endopterygota</taxon>
        <taxon>Coleoptera</taxon>
        <taxon>Polyphaga</taxon>
        <taxon>Cucujiformia</taxon>
        <taxon>Chrysomeloidea</taxon>
        <taxon>Cerambycidae</taxon>
        <taxon>Lepturinae</taxon>
        <taxon>Rhagiini</taxon>
        <taxon>Rhamnusium</taxon>
    </lineage>
</organism>
<protein>
    <recommendedName>
        <fullName evidence="2">Letm1 RBD domain-containing protein</fullName>
    </recommendedName>
</protein>
<reference evidence="3" key="1">
    <citation type="journal article" date="2023" name="Insect Mol. Biol.">
        <title>Genome sequencing provides insights into the evolution of gene families encoding plant cell wall-degrading enzymes in longhorned beetles.</title>
        <authorList>
            <person name="Shin N.R."/>
            <person name="Okamura Y."/>
            <person name="Kirsch R."/>
            <person name="Pauchet Y."/>
        </authorList>
    </citation>
    <scope>NUCLEOTIDE SEQUENCE</scope>
    <source>
        <strain evidence="3">RBIC_L_NR</strain>
    </source>
</reference>
<name>A0AAV8WTD5_9CUCU</name>
<sequence>MTTRYMEYLKNYDKVLEKSFPGAMRVYRVFMDGVKDFIRDTKEYFMIIRILNTPGNNFNKLLRREIELYHQMPKDMRKVAPVLLISTLPFANYVIFPIAYMFP</sequence>
<evidence type="ECO:0000259" key="2">
    <source>
        <dbReference type="Pfam" id="PF07766"/>
    </source>
</evidence>
<feature type="transmembrane region" description="Helical" evidence="1">
    <location>
        <begin position="79"/>
        <end position="102"/>
    </location>
</feature>
<dbReference type="GO" id="GO:0043022">
    <property type="term" value="F:ribosome binding"/>
    <property type="evidence" value="ECO:0007669"/>
    <property type="project" value="InterPro"/>
</dbReference>
<accession>A0AAV8WTD5</accession>
<keyword evidence="1" id="KW-1133">Transmembrane helix</keyword>
<dbReference type="AlphaFoldDB" id="A0AAV8WTD5"/>
<dbReference type="InterPro" id="IPR033122">
    <property type="entry name" value="LETM1-like_RBD"/>
</dbReference>
<proteinExistence type="predicted"/>
<dbReference type="EMBL" id="JANEYF010005005">
    <property type="protein sequence ID" value="KAJ8929421.1"/>
    <property type="molecule type" value="Genomic_DNA"/>
</dbReference>
<comment type="caution">
    <text evidence="3">The sequence shown here is derived from an EMBL/GenBank/DDBJ whole genome shotgun (WGS) entry which is preliminary data.</text>
</comment>
<evidence type="ECO:0000313" key="3">
    <source>
        <dbReference type="EMBL" id="KAJ8929421.1"/>
    </source>
</evidence>
<keyword evidence="1" id="KW-0472">Membrane</keyword>
<keyword evidence="4" id="KW-1185">Reference proteome</keyword>
<keyword evidence="1" id="KW-0812">Transmembrane</keyword>
<dbReference type="Proteomes" id="UP001162156">
    <property type="component" value="Unassembled WGS sequence"/>
</dbReference>
<evidence type="ECO:0000313" key="4">
    <source>
        <dbReference type="Proteomes" id="UP001162156"/>
    </source>
</evidence>
<dbReference type="Pfam" id="PF07766">
    <property type="entry name" value="LETM1_RBD"/>
    <property type="match status" value="1"/>
</dbReference>
<feature type="domain" description="Letm1 RBD" evidence="2">
    <location>
        <begin position="61"/>
        <end position="103"/>
    </location>
</feature>
<evidence type="ECO:0000256" key="1">
    <source>
        <dbReference type="SAM" id="Phobius"/>
    </source>
</evidence>